<dbReference type="Proteomes" id="UP001206692">
    <property type="component" value="Unassembled WGS sequence"/>
</dbReference>
<evidence type="ECO:0000313" key="7">
    <source>
        <dbReference type="EMBL" id="MCQ5342254.1"/>
    </source>
</evidence>
<evidence type="ECO:0000256" key="1">
    <source>
        <dbReference type="ARBA" id="ARBA00004141"/>
    </source>
</evidence>
<comment type="caution">
    <text evidence="7">The sequence shown here is derived from an EMBL/GenBank/DDBJ whole genome shotgun (WGS) entry which is preliminary data.</text>
</comment>
<evidence type="ECO:0000256" key="3">
    <source>
        <dbReference type="ARBA" id="ARBA00022989"/>
    </source>
</evidence>
<feature type="transmembrane region" description="Helical" evidence="5">
    <location>
        <begin position="249"/>
        <end position="268"/>
    </location>
</feature>
<evidence type="ECO:0000313" key="8">
    <source>
        <dbReference type="Proteomes" id="UP001206692"/>
    </source>
</evidence>
<dbReference type="EMBL" id="JANGEW010000005">
    <property type="protein sequence ID" value="MCQ5342254.1"/>
    <property type="molecule type" value="Genomic_DNA"/>
</dbReference>
<organism evidence="7 8">
    <name type="scientific">Megasphaera massiliensis</name>
    <dbReference type="NCBI Taxonomy" id="1232428"/>
    <lineage>
        <taxon>Bacteria</taxon>
        <taxon>Bacillati</taxon>
        <taxon>Bacillota</taxon>
        <taxon>Negativicutes</taxon>
        <taxon>Veillonellales</taxon>
        <taxon>Veillonellaceae</taxon>
        <taxon>Megasphaera</taxon>
    </lineage>
</organism>
<dbReference type="Pfam" id="PF05154">
    <property type="entry name" value="TM2"/>
    <property type="match status" value="1"/>
</dbReference>
<keyword evidence="8" id="KW-1185">Reference proteome</keyword>
<proteinExistence type="predicted"/>
<evidence type="ECO:0000256" key="4">
    <source>
        <dbReference type="ARBA" id="ARBA00023136"/>
    </source>
</evidence>
<comment type="subcellular location">
    <subcellularLocation>
        <location evidence="1">Membrane</location>
        <topology evidence="1">Multi-pass membrane protein</topology>
    </subcellularLocation>
</comment>
<keyword evidence="2 5" id="KW-0812">Transmembrane</keyword>
<dbReference type="InterPro" id="IPR018770">
    <property type="entry name" value="ChloroindolylP_hydrolase"/>
</dbReference>
<name>A0ABT1SQY3_9FIRM</name>
<feature type="domain" description="TM2" evidence="6">
    <location>
        <begin position="247"/>
        <end position="293"/>
    </location>
</feature>
<reference evidence="7 8" key="1">
    <citation type="submission" date="2022-06" db="EMBL/GenBank/DDBJ databases">
        <title>Isolation of gut microbiota from human fecal samples.</title>
        <authorList>
            <person name="Pamer E.G."/>
            <person name="Barat B."/>
            <person name="Waligurski E."/>
            <person name="Medina S."/>
            <person name="Paddock L."/>
            <person name="Mostad J."/>
        </authorList>
    </citation>
    <scope>NUCLEOTIDE SEQUENCE [LARGE SCALE GENOMIC DNA]</scope>
    <source>
        <strain evidence="7 8">DFI.1.1</strain>
    </source>
</reference>
<keyword evidence="4 5" id="KW-0472">Membrane</keyword>
<accession>A0ABT1SQY3</accession>
<gene>
    <name evidence="7" type="ORF">NE675_04285</name>
</gene>
<dbReference type="RefSeq" id="WP_062411263.1">
    <property type="nucleotide sequence ID" value="NZ_JAJCIO010000012.1"/>
</dbReference>
<evidence type="ECO:0000256" key="2">
    <source>
        <dbReference type="ARBA" id="ARBA00022692"/>
    </source>
</evidence>
<keyword evidence="3 5" id="KW-1133">Transmembrane helix</keyword>
<dbReference type="Pfam" id="PF10112">
    <property type="entry name" value="Halogen_Hydrol"/>
    <property type="match status" value="1"/>
</dbReference>
<evidence type="ECO:0000259" key="6">
    <source>
        <dbReference type="Pfam" id="PF05154"/>
    </source>
</evidence>
<feature type="transmembrane region" description="Helical" evidence="5">
    <location>
        <begin position="274"/>
        <end position="292"/>
    </location>
</feature>
<protein>
    <submittedName>
        <fullName evidence="7">5-bromo-4-chloroindolyl phosphate hydrolysis family protein</fullName>
    </submittedName>
</protein>
<sequence>MNYILYVFSFLCMAIGGGAWFFYNRPVGTVGIILSLYILYRLERQPRLLSLKLTRRKGKSGGQYDASFEKAVADFNRMEGERWDLTDPDLKETAANMQHIARNLLYYLQQYPERIPLADPFIHYYQDRAVFLVHKYKQLVATGLKTQKVVATKQKVRTLLTQMDEAYENQFTEVLQGELQVIDGEVVAMTRNLANRGVYRENGSGSGKRRQSAFSRWKQRASNRFDAYTDGTFSSITPELRHKINEERLITAALAFFLGSFGLQHFYMKRNRRGYVYVLFCWTFIPGFLGIVEGMRLVNMTTDEFYYASYLRKYRA</sequence>
<dbReference type="InterPro" id="IPR007829">
    <property type="entry name" value="TM2"/>
</dbReference>
<evidence type="ECO:0000256" key="5">
    <source>
        <dbReference type="SAM" id="Phobius"/>
    </source>
</evidence>